<comment type="caution">
    <text evidence="5">The sequence shown here is derived from an EMBL/GenBank/DDBJ whole genome shotgun (WGS) entry which is preliminary data.</text>
</comment>
<dbReference type="PANTHER" id="PTHR33121">
    <property type="entry name" value="CYCLIC DI-GMP PHOSPHODIESTERASE PDEF"/>
    <property type="match status" value="1"/>
</dbReference>
<dbReference type="EMBL" id="VWRT01000015">
    <property type="protein sequence ID" value="KAE8437670.1"/>
    <property type="molecule type" value="Genomic_DNA"/>
</dbReference>
<dbReference type="InterPro" id="IPR035919">
    <property type="entry name" value="EAL_sf"/>
</dbReference>
<gene>
    <name evidence="5" type="ORF">F1978_13655</name>
</gene>
<dbReference type="InterPro" id="IPR029787">
    <property type="entry name" value="Nucleotide_cyclase"/>
</dbReference>
<dbReference type="NCBIfam" id="TIGR00254">
    <property type="entry name" value="GGDEF"/>
    <property type="match status" value="1"/>
</dbReference>
<dbReference type="InterPro" id="IPR000160">
    <property type="entry name" value="GGDEF_dom"/>
</dbReference>
<evidence type="ECO:0000259" key="2">
    <source>
        <dbReference type="PROSITE" id="PS50883"/>
    </source>
</evidence>
<feature type="transmembrane region" description="Helical" evidence="1">
    <location>
        <begin position="270"/>
        <end position="291"/>
    </location>
</feature>
<dbReference type="SMART" id="SM00267">
    <property type="entry name" value="GGDEF"/>
    <property type="match status" value="1"/>
</dbReference>
<keyword evidence="1" id="KW-0472">Membrane</keyword>
<dbReference type="PROSITE" id="PS50887">
    <property type="entry name" value="GGDEF"/>
    <property type="match status" value="1"/>
</dbReference>
<evidence type="ECO:0000259" key="4">
    <source>
        <dbReference type="PROSITE" id="PS50887"/>
    </source>
</evidence>
<dbReference type="SUPFAM" id="SSF103190">
    <property type="entry name" value="Sensory domain-like"/>
    <property type="match status" value="1"/>
</dbReference>
<feature type="domain" description="GGDEF" evidence="4">
    <location>
        <begin position="379"/>
        <end position="509"/>
    </location>
</feature>
<dbReference type="SUPFAM" id="SSF141868">
    <property type="entry name" value="EAL domain-like"/>
    <property type="match status" value="1"/>
</dbReference>
<dbReference type="InterPro" id="IPR029151">
    <property type="entry name" value="Sensor-like_sf"/>
</dbReference>
<dbReference type="SUPFAM" id="SSF55073">
    <property type="entry name" value="Nucleotide cyclase"/>
    <property type="match status" value="1"/>
</dbReference>
<dbReference type="PROSITE" id="PS50885">
    <property type="entry name" value="HAMP"/>
    <property type="match status" value="1"/>
</dbReference>
<dbReference type="CDD" id="cd01948">
    <property type="entry name" value="EAL"/>
    <property type="match status" value="1"/>
</dbReference>
<dbReference type="Gene3D" id="3.20.20.450">
    <property type="entry name" value="EAL domain"/>
    <property type="match status" value="1"/>
</dbReference>
<dbReference type="InterPro" id="IPR043128">
    <property type="entry name" value="Rev_trsase/Diguanyl_cyclase"/>
</dbReference>
<dbReference type="InterPro" id="IPR003660">
    <property type="entry name" value="HAMP_dom"/>
</dbReference>
<dbReference type="PROSITE" id="PS50883">
    <property type="entry name" value="EAL"/>
    <property type="match status" value="1"/>
</dbReference>
<evidence type="ECO:0000313" key="6">
    <source>
        <dbReference type="Proteomes" id="UP000466130"/>
    </source>
</evidence>
<evidence type="ECO:0000313" key="5">
    <source>
        <dbReference type="EMBL" id="KAE8437670.1"/>
    </source>
</evidence>
<dbReference type="RefSeq" id="WP_139527336.1">
    <property type="nucleotide sequence ID" value="NZ_CP048602.1"/>
</dbReference>
<keyword evidence="6" id="KW-1185">Reference proteome</keyword>
<dbReference type="Pfam" id="PF14827">
    <property type="entry name" value="dCache_3"/>
    <property type="match status" value="1"/>
</dbReference>
<organism evidence="5 6">
    <name type="scientific">Vreelandella piezotolerans</name>
    <dbReference type="NCBI Taxonomy" id="2609667"/>
    <lineage>
        <taxon>Bacteria</taxon>
        <taxon>Pseudomonadati</taxon>
        <taxon>Pseudomonadota</taxon>
        <taxon>Gammaproteobacteria</taxon>
        <taxon>Oceanospirillales</taxon>
        <taxon>Halomonadaceae</taxon>
        <taxon>Vreelandella</taxon>
    </lineage>
</organism>
<dbReference type="InterPro" id="IPR001633">
    <property type="entry name" value="EAL_dom"/>
</dbReference>
<dbReference type="Proteomes" id="UP000466130">
    <property type="component" value="Unassembled WGS sequence"/>
</dbReference>
<feature type="domain" description="HAMP" evidence="3">
    <location>
        <begin position="294"/>
        <end position="347"/>
    </location>
</feature>
<feature type="domain" description="EAL" evidence="2">
    <location>
        <begin position="517"/>
        <end position="770"/>
    </location>
</feature>
<protein>
    <submittedName>
        <fullName evidence="5">EAL domain-containing protein</fullName>
    </submittedName>
</protein>
<dbReference type="Pfam" id="PF00990">
    <property type="entry name" value="GGDEF"/>
    <property type="match status" value="1"/>
</dbReference>
<dbReference type="InterPro" id="IPR029150">
    <property type="entry name" value="dCache_3"/>
</dbReference>
<keyword evidence="1" id="KW-1133">Transmembrane helix</keyword>
<proteinExistence type="predicted"/>
<sequence length="780" mass="86523">MRFRTRLTLVLLTVVIISQLATGIAFLRATQNDALTKGNQRLEVGARVFEQLLNIRGEQLLGNVAILAEDFGFKSAVATQDTATLYSVLANHGDRAKADLVMLSDLNGNVLASSHHAQNSPMPFPDLFQRAQQTGSGVGVVINDGEPYEFVLLPVRAPNLIGWVGMGFLIDENVTSELNALTGLEVSIVTYDASGDISYLASSHSDQLAVSLMSDSGKQLIEGAYTPSHQLSQENGYFSYATTLMADPNFQTFALIQLSRDELLGAYSRLQWQLLSIVALMLLLTLVVALWSARSISKPLIGLAQAAKRIGQGEHIDTIASGSSVTETNQLAKTLLSMQGDIAEREATLLHQSRHDLLTNLPNRVSAFEDIQRYIRLKTPFTLLRLSINDFRDINDTFGYELGDHLLVTLAERLHRLPAPVEKAYRLDGDELMLMIDAPELDQRKREEIIEEISEPISLEKSLIVPSLSVGEVSYPTHGDGAQLLLRRSDIALDKARRHRHSHERYVEGQDEQHLRQLMLIRDLQEAVDNGELWMAYQPKVDTTTGNVCQFEALMRWRHPTLGFVPPDEFIGLAERSGNIGLLTDWMLDHVCEQLSDWKRQGCHLSVAINLSASDVIDPGLSMHIHELFETYGLSPDQLALEVTESAVMQDVDAATETLMALSQMGLTIAVDDYGTGYSSLAQIRRLPVNELKIDKSFVLKLDTQQEDLTIVRSTIEMGHHLGLKIVAEGVENSASAEILSHLRCDYLQGYWIAKPMPAEAITDWLDEFKPLSLSAETAH</sequence>
<dbReference type="Gene3D" id="6.10.340.10">
    <property type="match status" value="1"/>
</dbReference>
<dbReference type="Pfam" id="PF00563">
    <property type="entry name" value="EAL"/>
    <property type="match status" value="1"/>
</dbReference>
<evidence type="ECO:0000256" key="1">
    <source>
        <dbReference type="SAM" id="Phobius"/>
    </source>
</evidence>
<accession>A0ABQ6X6M4</accession>
<reference evidence="5 6" key="1">
    <citation type="submission" date="2019-09" db="EMBL/GenBank/DDBJ databases">
        <title>The Halomonas whole genome shotgun (WGS).</title>
        <authorList>
            <person name="Xie Z."/>
        </authorList>
    </citation>
    <scope>NUCLEOTIDE SEQUENCE [LARGE SCALE GENOMIC DNA]</scope>
    <source>
        <strain evidence="5 6">NBT06E8</strain>
    </source>
</reference>
<dbReference type="InterPro" id="IPR050706">
    <property type="entry name" value="Cyclic-di-GMP_PDE-like"/>
</dbReference>
<keyword evidence="1" id="KW-0812">Transmembrane</keyword>
<dbReference type="PANTHER" id="PTHR33121:SF19">
    <property type="entry name" value="CYCLIC DI-GMP PHOSPHODIESTERASE PA2567"/>
    <property type="match status" value="1"/>
</dbReference>
<dbReference type="SMART" id="SM00052">
    <property type="entry name" value="EAL"/>
    <property type="match status" value="1"/>
</dbReference>
<evidence type="ECO:0000259" key="3">
    <source>
        <dbReference type="PROSITE" id="PS50885"/>
    </source>
</evidence>
<dbReference type="CDD" id="cd01949">
    <property type="entry name" value="GGDEF"/>
    <property type="match status" value="1"/>
</dbReference>
<name>A0ABQ6X6M4_9GAMM</name>
<dbReference type="Gene3D" id="3.30.70.270">
    <property type="match status" value="1"/>
</dbReference>